<feature type="region of interest" description="Disordered" evidence="1">
    <location>
        <begin position="1"/>
        <end position="36"/>
    </location>
</feature>
<evidence type="ECO:0008006" key="4">
    <source>
        <dbReference type="Google" id="ProtNLM"/>
    </source>
</evidence>
<sequence>MAKENDEERQQTDLHGNPVDNEDDEDEQELNDFNEEMPWYETKGGYRRDVMSSLFQKAVRRSDDETAAFAAWELVRSGPKYESHYWSRAILVCVEDLVAGNEATEHVLRYEELAKNRWEDNGWARRLCAIAAALVCARAQPSRETTHANGYFSNTMVDRARVKQDDDHEPLYEPPVSEEELDPDGEIGFVTVDKHTYPGAGKGRGWPHFRLHGARIGPHEDTVLGKKFRRRVLEYDRPEYSYREPEVAFSEEEIEHALEPTAEDDPWRCEFDTMDTLDEFDDEN</sequence>
<name>A0A3N6M488_NATCH</name>
<evidence type="ECO:0000313" key="3">
    <source>
        <dbReference type="Proteomes" id="UP000281431"/>
    </source>
</evidence>
<dbReference type="GO" id="GO:0003677">
    <property type="term" value="F:DNA binding"/>
    <property type="evidence" value="ECO:0007669"/>
    <property type="project" value="InterPro"/>
</dbReference>
<dbReference type="AlphaFoldDB" id="A0A3N6M488"/>
<gene>
    <name evidence="2" type="ORF">EA472_18035</name>
</gene>
<feature type="compositionally biased region" description="Basic and acidic residues" evidence="1">
    <location>
        <begin position="1"/>
        <end position="12"/>
    </location>
</feature>
<dbReference type="SUPFAM" id="SSF48019">
    <property type="entry name" value="post-AAA+ oligomerization domain-like"/>
    <property type="match status" value="1"/>
</dbReference>
<dbReference type="EMBL" id="REFZ01000016">
    <property type="protein sequence ID" value="RQG98313.1"/>
    <property type="molecule type" value="Genomic_DNA"/>
</dbReference>
<evidence type="ECO:0000313" key="2">
    <source>
        <dbReference type="EMBL" id="RQG98313.1"/>
    </source>
</evidence>
<keyword evidence="3" id="KW-1185">Reference proteome</keyword>
<dbReference type="InterPro" id="IPR008921">
    <property type="entry name" value="DNA_pol3_clamp-load_cplx_C"/>
</dbReference>
<feature type="compositionally biased region" description="Acidic residues" evidence="1">
    <location>
        <begin position="20"/>
        <end position="35"/>
    </location>
</feature>
<comment type="caution">
    <text evidence="2">The sequence shown here is derived from an EMBL/GenBank/DDBJ whole genome shotgun (WGS) entry which is preliminary data.</text>
</comment>
<accession>A0A3N6M488</accession>
<dbReference type="Proteomes" id="UP000281431">
    <property type="component" value="Unassembled WGS sequence"/>
</dbReference>
<evidence type="ECO:0000256" key="1">
    <source>
        <dbReference type="SAM" id="MobiDB-lite"/>
    </source>
</evidence>
<organism evidence="2 3">
    <name type="scientific">Natrarchaeobius chitinivorans</name>
    <dbReference type="NCBI Taxonomy" id="1679083"/>
    <lineage>
        <taxon>Archaea</taxon>
        <taxon>Methanobacteriati</taxon>
        <taxon>Methanobacteriota</taxon>
        <taxon>Stenosarchaea group</taxon>
        <taxon>Halobacteria</taxon>
        <taxon>Halobacteriales</taxon>
        <taxon>Natrialbaceae</taxon>
        <taxon>Natrarchaeobius</taxon>
    </lineage>
</organism>
<dbReference type="Gene3D" id="1.20.272.10">
    <property type="match status" value="1"/>
</dbReference>
<proteinExistence type="predicted"/>
<dbReference type="OrthoDB" id="342981at2157"/>
<reference evidence="2 3" key="1">
    <citation type="submission" date="2018-10" db="EMBL/GenBank/DDBJ databases">
        <title>Natrarchaeobius chitinivorans gen. nov., sp. nov., and Natrarchaeobius haloalkaliphilus sp. nov., alkaliphilic, chitin-utilizing haloarchaea from hypersaline alkaline lakes.</title>
        <authorList>
            <person name="Sorokin D.Y."/>
            <person name="Elcheninov A.G."/>
            <person name="Kostrikina N.A."/>
            <person name="Bale N.J."/>
            <person name="Sinninghe Damste J.S."/>
            <person name="Khijniak T.V."/>
            <person name="Kublanov I.V."/>
            <person name="Toshchakov S.V."/>
        </authorList>
    </citation>
    <scope>NUCLEOTIDE SEQUENCE [LARGE SCALE GENOMIC DNA]</scope>
    <source>
        <strain evidence="2 3">AArcht7</strain>
    </source>
</reference>
<dbReference type="GO" id="GO:0006260">
    <property type="term" value="P:DNA replication"/>
    <property type="evidence" value="ECO:0007669"/>
    <property type="project" value="InterPro"/>
</dbReference>
<protein>
    <recommendedName>
        <fullName evidence="4">MgsA AAA+ ATPase C-terminal domain-containing protein</fullName>
    </recommendedName>
</protein>